<sequence length="470" mass="51822">MKSDAQSHLSAVRLSKPKRVQLEHSSGSRDRVPGMQKAASQADNERHIRKGNTELDLSRTVIMARQPFECRWGILGAGGISEKFVRDLLIDPQTRQVSDIHHRVVAIGSRSVAKAVDFISRIGGLEAHSPKAYGSYEDLVSEPNLDVIYVGTPHSSHFSDVMLCLGNKKHVLCEKPMSVNAAQARELCRLAAEQECFLMEAVWTRFLPITHSFQKLIASGVIGEVQRVDSDLSVDFSPDSLDPDHRLVNSELAGGALLDLGPYPWTMLALTLLHQNIKPESSSFHDEKAATPAPINLPIPKISASGTMYKHPNANLSSYPVDGSVIAVLEFPTPSGGQAQGLLISSMFQNTNQDRAVTIYGTKGRIRIPSPACCPHEFGVKLYPDKITEGASISSEEKDRQHREVIHSFEIPGNARGYMWEADEVARSIASNTLESKRMPHSESILMMEVFDEIRRQIGLKYPNAIQSIS</sequence>
<feature type="domain" description="GFO/IDH/MocA-like oxidoreductase" evidence="8">
    <location>
        <begin position="214"/>
        <end position="367"/>
    </location>
</feature>
<dbReference type="EMBL" id="CP110423">
    <property type="protein sequence ID" value="WAQ82729.1"/>
    <property type="molecule type" value="Genomic_DNA"/>
</dbReference>
<dbReference type="InterPro" id="IPR036291">
    <property type="entry name" value="NAD(P)-bd_dom_sf"/>
</dbReference>
<accession>A0ABY7CCF3</accession>
<evidence type="ECO:0000259" key="8">
    <source>
        <dbReference type="Pfam" id="PF22725"/>
    </source>
</evidence>
<dbReference type="Proteomes" id="UP001164743">
    <property type="component" value="Chromosome 3A"/>
</dbReference>
<dbReference type="Pfam" id="PF01408">
    <property type="entry name" value="GFO_IDH_MocA"/>
    <property type="match status" value="1"/>
</dbReference>
<dbReference type="RefSeq" id="XP_053018284.1">
    <property type="nucleotide sequence ID" value="XM_053167942.1"/>
</dbReference>
<evidence type="ECO:0000256" key="2">
    <source>
        <dbReference type="ARBA" id="ARBA00023002"/>
    </source>
</evidence>
<feature type="region of interest" description="Disordered" evidence="6">
    <location>
        <begin position="1"/>
        <end position="45"/>
    </location>
</feature>
<evidence type="ECO:0000256" key="5">
    <source>
        <dbReference type="ARBA" id="ARBA00049233"/>
    </source>
</evidence>
<keyword evidence="2" id="KW-0560">Oxidoreductase</keyword>
<dbReference type="SUPFAM" id="SSF55347">
    <property type="entry name" value="Glyceraldehyde-3-phosphate dehydrogenase-like, C-terminal domain"/>
    <property type="match status" value="1"/>
</dbReference>
<dbReference type="Gene3D" id="3.40.50.720">
    <property type="entry name" value="NAD(P)-binding Rossmann-like Domain"/>
    <property type="match status" value="1"/>
</dbReference>
<dbReference type="EC" id="1.1.1.179" evidence="3"/>
<gene>
    <name evidence="9" type="ORF">PtA15_3A93</name>
</gene>
<dbReference type="InterPro" id="IPR055170">
    <property type="entry name" value="GFO_IDH_MocA-like_dom"/>
</dbReference>
<dbReference type="GeneID" id="77808836"/>
<dbReference type="PANTHER" id="PTHR22604">
    <property type="entry name" value="OXIDOREDUCTASES"/>
    <property type="match status" value="1"/>
</dbReference>
<proteinExistence type="inferred from homology"/>
<evidence type="ECO:0000256" key="6">
    <source>
        <dbReference type="SAM" id="MobiDB-lite"/>
    </source>
</evidence>
<evidence type="ECO:0000313" key="10">
    <source>
        <dbReference type="Proteomes" id="UP001164743"/>
    </source>
</evidence>
<protein>
    <recommendedName>
        <fullName evidence="3">D-xylose 1-dehydrogenase (NADP(+), D-xylono-1,5-lactone-forming)</fullName>
        <ecNumber evidence="3">1.1.1.179</ecNumber>
    </recommendedName>
    <alternativeName>
        <fullName evidence="4">D-xylose-NADP dehydrogenase</fullName>
    </alternativeName>
</protein>
<reference evidence="9" key="1">
    <citation type="submission" date="2022-10" db="EMBL/GenBank/DDBJ databases">
        <title>Puccinia triticina Genome sequencing and assembly.</title>
        <authorList>
            <person name="Li C."/>
        </authorList>
    </citation>
    <scope>NUCLEOTIDE SEQUENCE</scope>
    <source>
        <strain evidence="9">Pt15</strain>
    </source>
</reference>
<comment type="similarity">
    <text evidence="1">Belongs to the Gfo/Idh/MocA family.</text>
</comment>
<organism evidence="9 10">
    <name type="scientific">Puccinia triticina</name>
    <dbReference type="NCBI Taxonomy" id="208348"/>
    <lineage>
        <taxon>Eukaryota</taxon>
        <taxon>Fungi</taxon>
        <taxon>Dikarya</taxon>
        <taxon>Basidiomycota</taxon>
        <taxon>Pucciniomycotina</taxon>
        <taxon>Pucciniomycetes</taxon>
        <taxon>Pucciniales</taxon>
        <taxon>Pucciniaceae</taxon>
        <taxon>Puccinia</taxon>
    </lineage>
</organism>
<dbReference type="PANTHER" id="PTHR22604:SF105">
    <property type="entry name" value="TRANS-1,2-DIHYDROBENZENE-1,2-DIOL DEHYDROGENASE"/>
    <property type="match status" value="1"/>
</dbReference>
<evidence type="ECO:0000256" key="1">
    <source>
        <dbReference type="ARBA" id="ARBA00010928"/>
    </source>
</evidence>
<dbReference type="InterPro" id="IPR000683">
    <property type="entry name" value="Gfo/Idh/MocA-like_OxRdtase_N"/>
</dbReference>
<dbReference type="SUPFAM" id="SSF51735">
    <property type="entry name" value="NAD(P)-binding Rossmann-fold domains"/>
    <property type="match status" value="1"/>
</dbReference>
<name>A0ABY7CCF3_9BASI</name>
<feature type="compositionally biased region" description="Basic and acidic residues" evidence="6">
    <location>
        <begin position="20"/>
        <end position="32"/>
    </location>
</feature>
<comment type="catalytic activity">
    <reaction evidence="5">
        <text>D-xylose + NADP(+) = D-xylono-1,5-lactone + NADPH + H(+)</text>
        <dbReference type="Rhea" id="RHEA:22000"/>
        <dbReference type="ChEBI" id="CHEBI:15378"/>
        <dbReference type="ChEBI" id="CHEBI:15867"/>
        <dbReference type="ChEBI" id="CHEBI:53455"/>
        <dbReference type="ChEBI" id="CHEBI:57783"/>
        <dbReference type="ChEBI" id="CHEBI:58349"/>
        <dbReference type="EC" id="1.1.1.179"/>
    </reaction>
</comment>
<evidence type="ECO:0000256" key="4">
    <source>
        <dbReference type="ARBA" id="ARBA00042988"/>
    </source>
</evidence>
<evidence type="ECO:0000259" key="7">
    <source>
        <dbReference type="Pfam" id="PF01408"/>
    </source>
</evidence>
<evidence type="ECO:0000313" key="9">
    <source>
        <dbReference type="EMBL" id="WAQ82729.1"/>
    </source>
</evidence>
<evidence type="ECO:0000256" key="3">
    <source>
        <dbReference type="ARBA" id="ARBA00038984"/>
    </source>
</evidence>
<dbReference type="Gene3D" id="3.30.360.10">
    <property type="entry name" value="Dihydrodipicolinate Reductase, domain 2"/>
    <property type="match status" value="1"/>
</dbReference>
<dbReference type="Pfam" id="PF22725">
    <property type="entry name" value="GFO_IDH_MocA_C3"/>
    <property type="match status" value="1"/>
</dbReference>
<dbReference type="InterPro" id="IPR050984">
    <property type="entry name" value="Gfo/Idh/MocA_domain"/>
</dbReference>
<keyword evidence="10" id="KW-1185">Reference proteome</keyword>
<feature type="domain" description="Gfo/Idh/MocA-like oxidoreductase N-terminal" evidence="7">
    <location>
        <begin position="71"/>
        <end position="200"/>
    </location>
</feature>